<gene>
    <name evidence="1" type="ORF">RRG08_039458</name>
</gene>
<name>A0AAE0YJL5_9GAST</name>
<organism evidence="1 2">
    <name type="scientific">Elysia crispata</name>
    <name type="common">lettuce slug</name>
    <dbReference type="NCBI Taxonomy" id="231223"/>
    <lineage>
        <taxon>Eukaryota</taxon>
        <taxon>Metazoa</taxon>
        <taxon>Spiralia</taxon>
        <taxon>Lophotrochozoa</taxon>
        <taxon>Mollusca</taxon>
        <taxon>Gastropoda</taxon>
        <taxon>Heterobranchia</taxon>
        <taxon>Euthyneura</taxon>
        <taxon>Panpulmonata</taxon>
        <taxon>Sacoglossa</taxon>
        <taxon>Placobranchoidea</taxon>
        <taxon>Plakobranchidae</taxon>
        <taxon>Elysia</taxon>
    </lineage>
</organism>
<dbReference type="AlphaFoldDB" id="A0AAE0YJL5"/>
<proteinExistence type="predicted"/>
<accession>A0AAE0YJL5</accession>
<reference evidence="1" key="1">
    <citation type="journal article" date="2023" name="G3 (Bethesda)">
        <title>A reference genome for the long-term kleptoplast-retaining sea slug Elysia crispata morphotype clarki.</title>
        <authorList>
            <person name="Eastman K.E."/>
            <person name="Pendleton A.L."/>
            <person name="Shaikh M.A."/>
            <person name="Suttiyut T."/>
            <person name="Ogas R."/>
            <person name="Tomko P."/>
            <person name="Gavelis G."/>
            <person name="Widhalm J.R."/>
            <person name="Wisecaver J.H."/>
        </authorList>
    </citation>
    <scope>NUCLEOTIDE SEQUENCE</scope>
    <source>
        <strain evidence="1">ECLA1</strain>
    </source>
</reference>
<keyword evidence="2" id="KW-1185">Reference proteome</keyword>
<sequence length="109" mass="11975">MPGHIPRDKICHRQLHSAIRTLLRSISRVVISFGDSTFSTWLLPGHSIHSARLDVGTVAKSTRSRAERLCLRGEVQGEPTGAEQRANTPFSADLPGLKSSFFLNLSLPL</sequence>
<evidence type="ECO:0000313" key="1">
    <source>
        <dbReference type="EMBL" id="KAK3748205.1"/>
    </source>
</evidence>
<comment type="caution">
    <text evidence="1">The sequence shown here is derived from an EMBL/GenBank/DDBJ whole genome shotgun (WGS) entry which is preliminary data.</text>
</comment>
<dbReference type="Proteomes" id="UP001283361">
    <property type="component" value="Unassembled WGS sequence"/>
</dbReference>
<evidence type="ECO:0000313" key="2">
    <source>
        <dbReference type="Proteomes" id="UP001283361"/>
    </source>
</evidence>
<protein>
    <submittedName>
        <fullName evidence="1">Uncharacterized protein</fullName>
    </submittedName>
</protein>
<dbReference type="EMBL" id="JAWDGP010006036">
    <property type="protein sequence ID" value="KAK3748205.1"/>
    <property type="molecule type" value="Genomic_DNA"/>
</dbReference>